<dbReference type="InterPro" id="IPR038765">
    <property type="entry name" value="Papain-like_cys_pep_sf"/>
</dbReference>
<dbReference type="STRING" id="2020962.A0A2N1J7Q9"/>
<evidence type="ECO:0000256" key="2">
    <source>
        <dbReference type="ARBA" id="ARBA00022670"/>
    </source>
</evidence>
<dbReference type="InterPro" id="IPR003653">
    <property type="entry name" value="Peptidase_C48_C"/>
</dbReference>
<evidence type="ECO:0000313" key="8">
    <source>
        <dbReference type="Proteomes" id="UP000232875"/>
    </source>
</evidence>
<dbReference type="AlphaFoldDB" id="A0A2N1J7Q9"/>
<feature type="compositionally biased region" description="Acidic residues" evidence="5">
    <location>
        <begin position="70"/>
        <end position="83"/>
    </location>
</feature>
<protein>
    <submittedName>
        <fullName evidence="7">Ulp1p</fullName>
    </submittedName>
</protein>
<evidence type="ECO:0000259" key="6">
    <source>
        <dbReference type="PROSITE" id="PS50600"/>
    </source>
</evidence>
<reference evidence="7 8" key="1">
    <citation type="submission" date="2017-10" db="EMBL/GenBank/DDBJ databases">
        <title>A novel species of cold-tolerant Malassezia isolated from bats.</title>
        <authorList>
            <person name="Lorch J.M."/>
            <person name="Palmer J.M."/>
            <person name="Vanderwolf K.J."/>
            <person name="Schmidt K.Z."/>
            <person name="Verant M.L."/>
            <person name="Weller T.J."/>
            <person name="Blehert D.S."/>
        </authorList>
    </citation>
    <scope>NUCLEOTIDE SEQUENCE [LARGE SCALE GENOMIC DNA]</scope>
    <source>
        <strain evidence="7 8">NWHC:44797-103</strain>
    </source>
</reference>
<dbReference type="PANTHER" id="PTHR12606:SF141">
    <property type="entry name" value="GH15225P-RELATED"/>
    <property type="match status" value="1"/>
</dbReference>
<gene>
    <name evidence="7" type="primary">ULP1</name>
    <name evidence="7" type="ORF">MVES_003483</name>
</gene>
<organism evidence="7 8">
    <name type="scientific">Malassezia vespertilionis</name>
    <dbReference type="NCBI Taxonomy" id="2020962"/>
    <lineage>
        <taxon>Eukaryota</taxon>
        <taxon>Fungi</taxon>
        <taxon>Dikarya</taxon>
        <taxon>Basidiomycota</taxon>
        <taxon>Ustilaginomycotina</taxon>
        <taxon>Malasseziomycetes</taxon>
        <taxon>Malasseziales</taxon>
        <taxon>Malasseziaceae</taxon>
        <taxon>Malassezia</taxon>
    </lineage>
</organism>
<evidence type="ECO:0000256" key="4">
    <source>
        <dbReference type="ARBA" id="ARBA00022807"/>
    </source>
</evidence>
<keyword evidence="8" id="KW-1185">Reference proteome</keyword>
<feature type="domain" description="Ubiquitin-like protease family profile" evidence="6">
    <location>
        <begin position="447"/>
        <end position="625"/>
    </location>
</feature>
<dbReference type="SUPFAM" id="SSF54001">
    <property type="entry name" value="Cysteine proteinases"/>
    <property type="match status" value="1"/>
</dbReference>
<dbReference type="GO" id="GO:0006508">
    <property type="term" value="P:proteolysis"/>
    <property type="evidence" value="ECO:0007669"/>
    <property type="project" value="UniProtKB-KW"/>
</dbReference>
<evidence type="ECO:0000256" key="1">
    <source>
        <dbReference type="ARBA" id="ARBA00005234"/>
    </source>
</evidence>
<feature type="compositionally biased region" description="Basic and acidic residues" evidence="5">
    <location>
        <begin position="35"/>
        <end position="69"/>
    </location>
</feature>
<keyword evidence="2" id="KW-0645">Protease</keyword>
<sequence>MSRKESGQVILVDMECVEQEHNGEDNGFTATNNRNVEHVNEGLWKKKEEVEKEDTDKDQDKRENVKEVDNTEEEEEADGESDNVLERGKGQGIEELNAEVSEEGEDEGEEESDNNWEEEEADELDGENSEEAKELDEENSEEAEELDEEDSTDAEELDEENSTDAEELDEENSEEAEELDDEDEHQIDEDGIIDVEHDHSYSTNTRAPDSDESVILISDSDDETPLSKPAQPSPVFTPTANLASPFRKSQFSPDYSTFAPIQKNRFRVQPQVRGKKIAWSPRPIYPRPSSSLHQRSKAPLGMEEFKAGVRVRQQARIQSMIRDAYKTMSQNDPYTFQDFYELVKKRTHVQRLLDFETLKPVTLQKDEHIYTRETLEALRKREANAHARLPPSDEERRTKMRSLRAQRRKEHGILGRKSLPNALPPDAEAHVQACLRQSSFMASITGAQVGAHDLAKLRPGQWLNDEVINFYGALIMLRASHAESKREDAFTTLEANGYWSVHFFSSFFWENLSKRGYSGVRRWSRRVDLFTKDLILFPINLGQAHWVCAAINLRLRRFEYYDSMGIPRPVVFEKLRAYLVEELHDKKQATLDLCDWQDFFAADTSPQQSNGYDCGVFAIQTLEQLSRRDPHIPMPPRLDAAAFEHAANPAELEHLREEHAEEYAWNFSQQNMQYLRRRMAYEIGQQKLLA</sequence>
<dbReference type="OrthoDB" id="1939479at2759"/>
<keyword evidence="4" id="KW-0788">Thiol protease</keyword>
<dbReference type="Pfam" id="PF02902">
    <property type="entry name" value="Peptidase_C48"/>
    <property type="match status" value="1"/>
</dbReference>
<evidence type="ECO:0000313" key="7">
    <source>
        <dbReference type="EMBL" id="PKI82591.1"/>
    </source>
</evidence>
<evidence type="ECO:0000256" key="3">
    <source>
        <dbReference type="ARBA" id="ARBA00022801"/>
    </source>
</evidence>
<comment type="similarity">
    <text evidence="1">Belongs to the peptidase C48 family.</text>
</comment>
<dbReference type="EMBL" id="KZ454994">
    <property type="protein sequence ID" value="PKI82591.1"/>
    <property type="molecule type" value="Genomic_DNA"/>
</dbReference>
<dbReference type="PANTHER" id="PTHR12606">
    <property type="entry name" value="SENTRIN/SUMO-SPECIFIC PROTEASE"/>
    <property type="match status" value="1"/>
</dbReference>
<dbReference type="GO" id="GO:0016929">
    <property type="term" value="F:deSUMOylase activity"/>
    <property type="evidence" value="ECO:0007669"/>
    <property type="project" value="TreeGrafter"/>
</dbReference>
<keyword evidence="3" id="KW-0378">Hydrolase</keyword>
<dbReference type="Gene3D" id="3.40.395.10">
    <property type="entry name" value="Adenoviral Proteinase, Chain A"/>
    <property type="match status" value="1"/>
</dbReference>
<dbReference type="Proteomes" id="UP000232875">
    <property type="component" value="Unassembled WGS sequence"/>
</dbReference>
<dbReference type="PROSITE" id="PS50600">
    <property type="entry name" value="ULP_PROTEASE"/>
    <property type="match status" value="1"/>
</dbReference>
<dbReference type="GO" id="GO:0005634">
    <property type="term" value="C:nucleus"/>
    <property type="evidence" value="ECO:0007669"/>
    <property type="project" value="TreeGrafter"/>
</dbReference>
<feature type="compositionally biased region" description="Acidic residues" evidence="5">
    <location>
        <begin position="96"/>
        <end position="193"/>
    </location>
</feature>
<dbReference type="GO" id="GO:0016926">
    <property type="term" value="P:protein desumoylation"/>
    <property type="evidence" value="ECO:0007669"/>
    <property type="project" value="TreeGrafter"/>
</dbReference>
<evidence type="ECO:0000256" key="5">
    <source>
        <dbReference type="SAM" id="MobiDB-lite"/>
    </source>
</evidence>
<name>A0A2N1J7Q9_9BASI</name>
<accession>A0A2N1J7Q9</accession>
<proteinExistence type="inferred from homology"/>
<feature type="region of interest" description="Disordered" evidence="5">
    <location>
        <begin position="1"/>
        <end position="238"/>
    </location>
</feature>